<name>A0A9E5DBV4_9EURY</name>
<protein>
    <submittedName>
        <fullName evidence="1">Uncharacterized protein</fullName>
    </submittedName>
</protein>
<evidence type="ECO:0000313" key="2">
    <source>
        <dbReference type="Proteomes" id="UP001056766"/>
    </source>
</evidence>
<dbReference type="RefSeq" id="WP_250868172.1">
    <property type="nucleotide sequence ID" value="NZ_JAGSOI010000025.1"/>
</dbReference>
<comment type="caution">
    <text evidence="1">The sequence shown here is derived from an EMBL/GenBank/DDBJ whole genome shotgun (WGS) entry which is preliminary data.</text>
</comment>
<accession>A0A9E5DBV4</accession>
<sequence>MKKFEINQLIQKKVNDSDESDIMKNFILEILDLERRNVEYPQNKYVKDFTTMAGDYSNKEQRG</sequence>
<organism evidence="1 2">
    <name type="scientific">Methanococcoides seepicolus</name>
    <dbReference type="NCBI Taxonomy" id="2828780"/>
    <lineage>
        <taxon>Archaea</taxon>
        <taxon>Methanobacteriati</taxon>
        <taxon>Methanobacteriota</taxon>
        <taxon>Stenosarchaea group</taxon>
        <taxon>Methanomicrobia</taxon>
        <taxon>Methanosarcinales</taxon>
        <taxon>Methanosarcinaceae</taxon>
        <taxon>Methanococcoides</taxon>
    </lineage>
</organism>
<dbReference type="EMBL" id="JAGSOI010000025">
    <property type="protein sequence ID" value="MCM1986818.1"/>
    <property type="molecule type" value="Genomic_DNA"/>
</dbReference>
<proteinExistence type="predicted"/>
<dbReference type="AlphaFoldDB" id="A0A9E5DBV4"/>
<gene>
    <name evidence="1" type="ORF">KDK67_07390</name>
</gene>
<dbReference type="Proteomes" id="UP001056766">
    <property type="component" value="Unassembled WGS sequence"/>
</dbReference>
<evidence type="ECO:0000313" key="1">
    <source>
        <dbReference type="EMBL" id="MCM1986818.1"/>
    </source>
</evidence>
<reference evidence="1" key="1">
    <citation type="journal article" date="2021" name="mSystems">
        <title>Bacteria and Archaea Synergistically Convert Glycine Betaine to Biogenic Methane in the Formosa Cold Seep of the South China Sea.</title>
        <authorList>
            <person name="Li L."/>
            <person name="Zhang W."/>
            <person name="Zhang S."/>
            <person name="Song L."/>
            <person name="Sun Q."/>
            <person name="Zhang H."/>
            <person name="Xiang H."/>
            <person name="Dong X."/>
        </authorList>
    </citation>
    <scope>NUCLEOTIDE SEQUENCE</scope>
    <source>
        <strain evidence="1">LLY</strain>
    </source>
</reference>
<reference evidence="1" key="2">
    <citation type="submission" date="2021-04" db="EMBL/GenBank/DDBJ databases">
        <authorList>
            <person name="Dong X."/>
        </authorList>
    </citation>
    <scope>NUCLEOTIDE SEQUENCE</scope>
    <source>
        <strain evidence="1">LLY</strain>
    </source>
</reference>
<keyword evidence="2" id="KW-1185">Reference proteome</keyword>